<organism evidence="1 2">
    <name type="scientific">Spongisporangium articulatum</name>
    <dbReference type="NCBI Taxonomy" id="3362603"/>
    <lineage>
        <taxon>Bacteria</taxon>
        <taxon>Bacillati</taxon>
        <taxon>Actinomycetota</taxon>
        <taxon>Actinomycetes</taxon>
        <taxon>Kineosporiales</taxon>
        <taxon>Kineosporiaceae</taxon>
        <taxon>Spongisporangium</taxon>
    </lineage>
</organism>
<dbReference type="Gene3D" id="1.20.120.450">
    <property type="entry name" value="dinb family like domain"/>
    <property type="match status" value="1"/>
</dbReference>
<dbReference type="RefSeq" id="WP_398274739.1">
    <property type="nucleotide sequence ID" value="NZ_JBITLV010000001.1"/>
</dbReference>
<keyword evidence="2" id="KW-1185">Reference proteome</keyword>
<dbReference type="Pfam" id="PF04978">
    <property type="entry name" value="MST"/>
    <property type="match status" value="1"/>
</dbReference>
<dbReference type="Proteomes" id="UP001612915">
    <property type="component" value="Unassembled WGS sequence"/>
</dbReference>
<evidence type="ECO:0000313" key="1">
    <source>
        <dbReference type="EMBL" id="MFI7585952.1"/>
    </source>
</evidence>
<proteinExistence type="predicted"/>
<comment type="caution">
    <text evidence="1">The sequence shown here is derived from an EMBL/GenBank/DDBJ whole genome shotgun (WGS) entry which is preliminary data.</text>
</comment>
<dbReference type="InterPro" id="IPR034660">
    <property type="entry name" value="DinB/YfiT-like"/>
</dbReference>
<gene>
    <name evidence="1" type="ORF">ACIB24_02615</name>
</gene>
<dbReference type="SUPFAM" id="SSF109854">
    <property type="entry name" value="DinB/YfiT-like putative metalloenzymes"/>
    <property type="match status" value="1"/>
</dbReference>
<protein>
    <submittedName>
        <fullName evidence="1">DinB family protein</fullName>
    </submittedName>
</protein>
<dbReference type="InterPro" id="IPR007061">
    <property type="entry name" value="MST-like"/>
</dbReference>
<evidence type="ECO:0000313" key="2">
    <source>
        <dbReference type="Proteomes" id="UP001612915"/>
    </source>
</evidence>
<name>A0ABW8AIW4_9ACTN</name>
<accession>A0ABW8AIW4</accession>
<sequence>MTVWPTVDRAEPPYVAGERAMLEAWLEFHRATLLNKCAGLTGEQLALRSVPPSSLSLLGLVRHLAEVENGWFRSVWDPSIAPLYDDTDDVDVDLNDTDPARADEDLARYVEQLDLCRAAAATRDLDDVATRTRRGESQTISLRWVYVHMIEEYARHNGHADLLREAIDGVTGD</sequence>
<dbReference type="EMBL" id="JBITLV010000001">
    <property type="protein sequence ID" value="MFI7585952.1"/>
    <property type="molecule type" value="Genomic_DNA"/>
</dbReference>
<reference evidence="1 2" key="1">
    <citation type="submission" date="2024-10" db="EMBL/GenBank/DDBJ databases">
        <title>The Natural Products Discovery Center: Release of the First 8490 Sequenced Strains for Exploring Actinobacteria Biosynthetic Diversity.</title>
        <authorList>
            <person name="Kalkreuter E."/>
            <person name="Kautsar S.A."/>
            <person name="Yang D."/>
            <person name="Bader C.D."/>
            <person name="Teijaro C.N."/>
            <person name="Fluegel L."/>
            <person name="Davis C.M."/>
            <person name="Simpson J.R."/>
            <person name="Lauterbach L."/>
            <person name="Steele A.D."/>
            <person name="Gui C."/>
            <person name="Meng S."/>
            <person name="Li G."/>
            <person name="Viehrig K."/>
            <person name="Ye F."/>
            <person name="Su P."/>
            <person name="Kiefer A.F."/>
            <person name="Nichols A."/>
            <person name="Cepeda A.J."/>
            <person name="Yan W."/>
            <person name="Fan B."/>
            <person name="Jiang Y."/>
            <person name="Adhikari A."/>
            <person name="Zheng C.-J."/>
            <person name="Schuster L."/>
            <person name="Cowan T.M."/>
            <person name="Smanski M.J."/>
            <person name="Chevrette M.G."/>
            <person name="De Carvalho L.P.S."/>
            <person name="Shen B."/>
        </authorList>
    </citation>
    <scope>NUCLEOTIDE SEQUENCE [LARGE SCALE GENOMIC DNA]</scope>
    <source>
        <strain evidence="1 2">NPDC049639</strain>
    </source>
</reference>